<comment type="caution">
    <text evidence="1">The sequence shown here is derived from an EMBL/GenBank/DDBJ whole genome shotgun (WGS) entry which is preliminary data.</text>
</comment>
<reference evidence="1" key="1">
    <citation type="submission" date="2020-08" db="EMBL/GenBank/DDBJ databases">
        <title>Multicomponent nature underlies the extraordinary mechanical properties of spider dragline silk.</title>
        <authorList>
            <person name="Kono N."/>
            <person name="Nakamura H."/>
            <person name="Mori M."/>
            <person name="Yoshida Y."/>
            <person name="Ohtoshi R."/>
            <person name="Malay A.D."/>
            <person name="Moran D.A.P."/>
            <person name="Tomita M."/>
            <person name="Numata K."/>
            <person name="Arakawa K."/>
        </authorList>
    </citation>
    <scope>NUCLEOTIDE SEQUENCE</scope>
</reference>
<dbReference type="OrthoDB" id="8016075at2759"/>
<organism evidence="1 2">
    <name type="scientific">Nephila pilipes</name>
    <name type="common">Giant wood spider</name>
    <name type="synonym">Nephila maculata</name>
    <dbReference type="NCBI Taxonomy" id="299642"/>
    <lineage>
        <taxon>Eukaryota</taxon>
        <taxon>Metazoa</taxon>
        <taxon>Ecdysozoa</taxon>
        <taxon>Arthropoda</taxon>
        <taxon>Chelicerata</taxon>
        <taxon>Arachnida</taxon>
        <taxon>Araneae</taxon>
        <taxon>Araneomorphae</taxon>
        <taxon>Entelegynae</taxon>
        <taxon>Araneoidea</taxon>
        <taxon>Nephilidae</taxon>
        <taxon>Nephila</taxon>
    </lineage>
</organism>
<dbReference type="AlphaFoldDB" id="A0A8X6PFR3"/>
<dbReference type="Proteomes" id="UP000887013">
    <property type="component" value="Unassembled WGS sequence"/>
</dbReference>
<name>A0A8X6PFR3_NEPPI</name>
<evidence type="ECO:0000313" key="1">
    <source>
        <dbReference type="EMBL" id="GFT65593.1"/>
    </source>
</evidence>
<evidence type="ECO:0000313" key="2">
    <source>
        <dbReference type="Proteomes" id="UP000887013"/>
    </source>
</evidence>
<keyword evidence="2" id="KW-1185">Reference proteome</keyword>
<dbReference type="EMBL" id="BMAW01068688">
    <property type="protein sequence ID" value="GFT65593.1"/>
    <property type="molecule type" value="Genomic_DNA"/>
</dbReference>
<sequence>MTATSETQNNSPQKLQGKLILLPITQLSNKFKALEVDETPEHTEIEITSNNENLAEETASPTQEIKQKRIPPMIIDEALNTPALMDEIGTIVGARIMARMEN</sequence>
<gene>
    <name evidence="1" type="ORF">NPIL_231491</name>
</gene>
<accession>A0A8X6PFR3</accession>
<proteinExistence type="predicted"/>
<protein>
    <submittedName>
        <fullName evidence="1">Uncharacterized protein</fullName>
    </submittedName>
</protein>